<evidence type="ECO:0000256" key="1">
    <source>
        <dbReference type="SAM" id="MobiDB-lite"/>
    </source>
</evidence>
<protein>
    <submittedName>
        <fullName evidence="2">Uncharacterized protein</fullName>
    </submittedName>
</protein>
<dbReference type="AlphaFoldDB" id="A0A0M2HYJ1"/>
<proteinExistence type="predicted"/>
<dbReference type="EMBL" id="JYJB01000003">
    <property type="protein sequence ID" value="KJL49513.1"/>
    <property type="molecule type" value="Genomic_DNA"/>
</dbReference>
<evidence type="ECO:0000313" key="3">
    <source>
        <dbReference type="Proteomes" id="UP000033900"/>
    </source>
</evidence>
<gene>
    <name evidence="2" type="ORF">RS84_00226</name>
</gene>
<organism evidence="2 3">
    <name type="scientific">Microbacterium hydrocarbonoxydans</name>
    <dbReference type="NCBI Taxonomy" id="273678"/>
    <lineage>
        <taxon>Bacteria</taxon>
        <taxon>Bacillati</taxon>
        <taxon>Actinomycetota</taxon>
        <taxon>Actinomycetes</taxon>
        <taxon>Micrococcales</taxon>
        <taxon>Microbacteriaceae</taxon>
        <taxon>Microbacterium</taxon>
    </lineage>
</organism>
<keyword evidence="3" id="KW-1185">Reference proteome</keyword>
<dbReference type="RefSeq" id="WP_160298155.1">
    <property type="nucleotide sequence ID" value="NZ_JYJB01000003.1"/>
</dbReference>
<feature type="region of interest" description="Disordered" evidence="1">
    <location>
        <begin position="1"/>
        <end position="45"/>
    </location>
</feature>
<sequence length="45" mass="4962">MPRFIRTPDAGLNDQSHSWLHSDGSITPATDEEIDRIIGDEPTLG</sequence>
<reference evidence="2 3" key="1">
    <citation type="submission" date="2015-02" db="EMBL/GenBank/DDBJ databases">
        <title>Draft genome sequences of ten Microbacterium spp. with emphasis on heavy metal contaminated environments.</title>
        <authorList>
            <person name="Corretto E."/>
        </authorList>
    </citation>
    <scope>NUCLEOTIDE SEQUENCE [LARGE SCALE GENOMIC DNA]</scope>
    <source>
        <strain evidence="2 3">SA35</strain>
    </source>
</reference>
<dbReference type="PATRIC" id="fig|273678.4.peg.218"/>
<name>A0A0M2HYJ1_9MICO</name>
<comment type="caution">
    <text evidence="2">The sequence shown here is derived from an EMBL/GenBank/DDBJ whole genome shotgun (WGS) entry which is preliminary data.</text>
</comment>
<feature type="compositionally biased region" description="Polar residues" evidence="1">
    <location>
        <begin position="13"/>
        <end position="28"/>
    </location>
</feature>
<accession>A0A0M2HYJ1</accession>
<evidence type="ECO:0000313" key="2">
    <source>
        <dbReference type="EMBL" id="KJL49513.1"/>
    </source>
</evidence>
<dbReference type="STRING" id="273678.RS84_00226"/>
<dbReference type="Proteomes" id="UP000033900">
    <property type="component" value="Unassembled WGS sequence"/>
</dbReference>